<dbReference type="EMBL" id="DP000009">
    <property type="protein sequence ID" value="ABF97849.1"/>
    <property type="molecule type" value="Genomic_DNA"/>
</dbReference>
<sequence length="87" mass="8971">MGVLRAAVPLQPEADLVLATGGGERGQVGLVLVDGSNGFCTVGTGNLLTCGSHGFLLFSRDPIARKRHVNATWDENLVKGSHVGATS</sequence>
<name>Q10G55_ORYSJ</name>
<proteinExistence type="predicted"/>
<organism evidence="1">
    <name type="scientific">Oryza sativa subsp. japonica</name>
    <name type="common">Rice</name>
    <dbReference type="NCBI Taxonomy" id="39947"/>
    <lineage>
        <taxon>Eukaryota</taxon>
        <taxon>Viridiplantae</taxon>
        <taxon>Streptophyta</taxon>
        <taxon>Embryophyta</taxon>
        <taxon>Tracheophyta</taxon>
        <taxon>Spermatophyta</taxon>
        <taxon>Magnoliopsida</taxon>
        <taxon>Liliopsida</taxon>
        <taxon>Poales</taxon>
        <taxon>Poaceae</taxon>
        <taxon>BOP clade</taxon>
        <taxon>Oryzoideae</taxon>
        <taxon>Oryzeae</taxon>
        <taxon>Oryzinae</taxon>
        <taxon>Oryza</taxon>
        <taxon>Oryza sativa</taxon>
    </lineage>
</organism>
<protein>
    <submittedName>
        <fullName evidence="1">Uncharacterized protein</fullName>
    </submittedName>
</protein>
<dbReference type="AlphaFoldDB" id="Q10G55"/>
<accession>Q10G55</accession>
<reference evidence="1" key="2">
    <citation type="submission" date="2006-06" db="EMBL/GenBank/DDBJ databases">
        <authorList>
            <person name="Buell R."/>
            <person name="Wing R.A."/>
            <person name="McCombie W.A."/>
            <person name="Ouyang S."/>
        </authorList>
    </citation>
    <scope>NUCLEOTIDE SEQUENCE</scope>
</reference>
<reference evidence="1" key="1">
    <citation type="journal article" date="2005" name="Genome Res.">
        <title>Sequence, annotation, and analysis of synteny between rice chromosome 3 and diverged grass species.</title>
        <authorList>
            <consortium name="Rice Chromosome 3 Sequencing Consortium"/>
            <person name="Buell C.R."/>
            <person name="Yuan Q."/>
            <person name="Ouyang S."/>
            <person name="Liu J."/>
            <person name="Zhu W."/>
            <person name="Wang A."/>
            <person name="Maiti R."/>
            <person name="Haas B."/>
            <person name="Wortman J."/>
            <person name="Pertea M."/>
            <person name="Jones K.M."/>
            <person name="Kim M."/>
            <person name="Overton L."/>
            <person name="Tsitrin T."/>
            <person name="Fadrosh D."/>
            <person name="Bera J."/>
            <person name="Weaver B."/>
            <person name="Jin S."/>
            <person name="Johri S."/>
            <person name="Reardon M."/>
            <person name="Webb K."/>
            <person name="Hill J."/>
            <person name="Moffat K."/>
            <person name="Tallon L."/>
            <person name="Van Aken S."/>
            <person name="Lewis M."/>
            <person name="Utterback T."/>
            <person name="Feldblyum T."/>
            <person name="Zismann V."/>
            <person name="Iobst S."/>
            <person name="Hsiao J."/>
            <person name="de Vazeille A.R."/>
            <person name="Salzberg S.L."/>
            <person name="White O."/>
            <person name="Fraser C."/>
            <person name="Yu Y."/>
            <person name="Kim H."/>
            <person name="Rambo T."/>
            <person name="Currie J."/>
            <person name="Collura K."/>
            <person name="Kernodle-Thompson S."/>
            <person name="Wei F."/>
            <person name="Kudrna K."/>
            <person name="Ammiraju J.S."/>
            <person name="Luo M."/>
            <person name="Goicoechea J.L."/>
            <person name="Wing R.A."/>
            <person name="Henry D."/>
            <person name="Oates R."/>
            <person name="Palmer M."/>
            <person name="Pries G."/>
            <person name="Saski C."/>
            <person name="Simmons J."/>
            <person name="Soderlund C."/>
            <person name="Nelson W."/>
            <person name="de la Bastide M."/>
            <person name="Spiegel L."/>
            <person name="Nascimento L."/>
            <person name="Huang E."/>
            <person name="Preston R."/>
            <person name="Zutavern T."/>
            <person name="Palmer L."/>
            <person name="O'Shaughnessy A."/>
            <person name="Dike S."/>
            <person name="McCombie W.R."/>
            <person name="Minx P."/>
            <person name="Cordum H."/>
            <person name="Wilson R."/>
            <person name="Jin W."/>
            <person name="Lee H.R."/>
            <person name="Jiang J."/>
            <person name="Jackson S."/>
        </authorList>
    </citation>
    <scope>NUCLEOTIDE SEQUENCE [LARGE SCALE GENOMIC DNA]</scope>
</reference>
<gene>
    <name evidence="1" type="ordered locus">LOC_Os03g44159</name>
</gene>
<evidence type="ECO:0000313" key="1">
    <source>
        <dbReference type="EMBL" id="ABF97849.1"/>
    </source>
</evidence>